<dbReference type="Pfam" id="PF00535">
    <property type="entry name" value="Glycos_transf_2"/>
    <property type="match status" value="1"/>
</dbReference>
<feature type="domain" description="Glycosyltransferase 2-like" evidence="4">
    <location>
        <begin position="6"/>
        <end position="151"/>
    </location>
</feature>
<dbReference type="GO" id="GO:0016757">
    <property type="term" value="F:glycosyltransferase activity"/>
    <property type="evidence" value="ECO:0007669"/>
    <property type="project" value="UniProtKB-KW"/>
</dbReference>
<protein>
    <recommendedName>
        <fullName evidence="4">Glycosyltransferase 2-like domain-containing protein</fullName>
    </recommendedName>
</protein>
<dbReference type="Gene3D" id="3.90.550.10">
    <property type="entry name" value="Spore Coat Polysaccharide Biosynthesis Protein SpsA, Chain A"/>
    <property type="match status" value="1"/>
</dbReference>
<keyword evidence="3" id="KW-0808">Transferase</keyword>
<dbReference type="RefSeq" id="WP_002160844.1">
    <property type="nucleotide sequence ID" value="NZ_JH792114.1"/>
</dbReference>
<gene>
    <name evidence="5" type="ORF">II3_03966</name>
</gene>
<dbReference type="PATRIC" id="fig|1053219.3.peg.4042"/>
<dbReference type="InterPro" id="IPR029044">
    <property type="entry name" value="Nucleotide-diphossugar_trans"/>
</dbReference>
<name>J8F2B3_BACCE</name>
<evidence type="ECO:0000259" key="4">
    <source>
        <dbReference type="Pfam" id="PF00535"/>
    </source>
</evidence>
<evidence type="ECO:0000256" key="3">
    <source>
        <dbReference type="ARBA" id="ARBA00022679"/>
    </source>
</evidence>
<organism evidence="5 6">
    <name type="scientific">Bacillus cereus MC67</name>
    <dbReference type="NCBI Taxonomy" id="1053219"/>
    <lineage>
        <taxon>Bacteria</taxon>
        <taxon>Bacillati</taxon>
        <taxon>Bacillota</taxon>
        <taxon>Bacilli</taxon>
        <taxon>Bacillales</taxon>
        <taxon>Bacillaceae</taxon>
        <taxon>Bacillus</taxon>
        <taxon>Bacillus cereus group</taxon>
    </lineage>
</organism>
<accession>J8F2B3</accession>
<dbReference type="EMBL" id="AHEN01000035">
    <property type="protein sequence ID" value="EJQ97572.1"/>
    <property type="molecule type" value="Genomic_DNA"/>
</dbReference>
<reference evidence="5 6" key="1">
    <citation type="submission" date="2012-04" db="EMBL/GenBank/DDBJ databases">
        <title>The Genome Sequence of Bacillus cereus MC67.</title>
        <authorList>
            <consortium name="The Broad Institute Genome Sequencing Platform"/>
            <consortium name="The Broad Institute Genome Sequencing Center for Infectious Disease"/>
            <person name="Feldgarden M."/>
            <person name="Van der Auwera G.A."/>
            <person name="Mahillon J."/>
            <person name="Duprez V."/>
            <person name="Timmery S."/>
            <person name="Mattelet C."/>
            <person name="Dierick K."/>
            <person name="Sun M."/>
            <person name="Yu Z."/>
            <person name="Zhu L."/>
            <person name="Hu X."/>
            <person name="Shank E.B."/>
            <person name="Swiecicka I."/>
            <person name="Hansen B.M."/>
            <person name="Andrup L."/>
            <person name="Young S.K."/>
            <person name="Zeng Q."/>
            <person name="Gargeya S."/>
            <person name="Fitzgerald M."/>
            <person name="Haas B."/>
            <person name="Abouelleil A."/>
            <person name="Alvarado L."/>
            <person name="Arachchi H.M."/>
            <person name="Berlin A."/>
            <person name="Chapman S.B."/>
            <person name="Goldberg J."/>
            <person name="Griggs A."/>
            <person name="Gujja S."/>
            <person name="Hansen M."/>
            <person name="Howarth C."/>
            <person name="Imamovic A."/>
            <person name="Larimer J."/>
            <person name="McCowen C."/>
            <person name="Montmayeur A."/>
            <person name="Murphy C."/>
            <person name="Neiman D."/>
            <person name="Pearson M."/>
            <person name="Priest M."/>
            <person name="Roberts A."/>
            <person name="Saif S."/>
            <person name="Shea T."/>
            <person name="Sisk P."/>
            <person name="Sykes S."/>
            <person name="Wortman J."/>
            <person name="Nusbaum C."/>
            <person name="Birren B."/>
        </authorList>
    </citation>
    <scope>NUCLEOTIDE SEQUENCE [LARGE SCALE GENOMIC DNA]</scope>
    <source>
        <strain evidence="5 6">MC67</strain>
    </source>
</reference>
<dbReference type="Proteomes" id="UP000006997">
    <property type="component" value="Unassembled WGS sequence"/>
</dbReference>
<dbReference type="CDD" id="cd00761">
    <property type="entry name" value="Glyco_tranf_GTA_type"/>
    <property type="match status" value="1"/>
</dbReference>
<evidence type="ECO:0000313" key="6">
    <source>
        <dbReference type="Proteomes" id="UP000006997"/>
    </source>
</evidence>
<keyword evidence="2" id="KW-0328">Glycosyltransferase</keyword>
<comment type="similarity">
    <text evidence="1">Belongs to the glycosyltransferase 2 family.</text>
</comment>
<evidence type="ECO:0000256" key="1">
    <source>
        <dbReference type="ARBA" id="ARBA00006739"/>
    </source>
</evidence>
<evidence type="ECO:0000313" key="5">
    <source>
        <dbReference type="EMBL" id="EJQ97572.1"/>
    </source>
</evidence>
<proteinExistence type="inferred from homology"/>
<dbReference type="SUPFAM" id="SSF53448">
    <property type="entry name" value="Nucleotide-diphospho-sugar transferases"/>
    <property type="match status" value="1"/>
</dbReference>
<dbReference type="PANTHER" id="PTHR22916:SF51">
    <property type="entry name" value="GLYCOSYLTRANSFERASE EPSH-RELATED"/>
    <property type="match status" value="1"/>
</dbReference>
<dbReference type="InterPro" id="IPR001173">
    <property type="entry name" value="Glyco_trans_2-like"/>
</dbReference>
<dbReference type="AlphaFoldDB" id="J8F2B3"/>
<sequence>MIKKVSVIIPVYNAEKYITQCIESLLSQTLQECEFIFVNDGSKDTSRQILERYQKLDNRIKLVNQKNQGVSIARNKGLQIAIGEYIGFVDADDYIEPDMYEILYNSAKQSNCDVVISNFKWEIEGHKIITKYSFPVDIVLQTDYIEQDLLTYFLKEDNLNTVCNKIYRNDLIKEESVKFPEKVVLGEDGMFNIQFFSNATSAKYIDYTGYHYREVVGSATKNISEKDYFKRAVEVYTMELPNIYTDKIDNVRMNQLKSIKFINSVMSYIHIYFTPCENVSFNKRYEYVRNMVRNKYVREALPIYCRETYGTLGKYEKFVVDLVKIKSIIGLYCVTAYSRFRNQ</sequence>
<evidence type="ECO:0000256" key="2">
    <source>
        <dbReference type="ARBA" id="ARBA00022676"/>
    </source>
</evidence>
<dbReference type="PANTHER" id="PTHR22916">
    <property type="entry name" value="GLYCOSYLTRANSFERASE"/>
    <property type="match status" value="1"/>
</dbReference>
<comment type="caution">
    <text evidence="5">The sequence shown here is derived from an EMBL/GenBank/DDBJ whole genome shotgun (WGS) entry which is preliminary data.</text>
</comment>
<dbReference type="HOGENOM" id="CLU_025996_25_1_9"/>